<dbReference type="PANTHER" id="PTHR30204">
    <property type="entry name" value="REDOX-CYCLING DRUG-SENSING TRANSCRIPTIONAL ACTIVATOR SOXR"/>
    <property type="match status" value="1"/>
</dbReference>
<dbReference type="SUPFAM" id="SSF46955">
    <property type="entry name" value="Putative DNA-binding domain"/>
    <property type="match status" value="1"/>
</dbReference>
<dbReference type="PANTHER" id="PTHR30204:SF65">
    <property type="entry name" value="HTH-TYPE TRANSCRIPTIONAL REGULATOR TNRA"/>
    <property type="match status" value="1"/>
</dbReference>
<dbReference type="InterPro" id="IPR000551">
    <property type="entry name" value="MerR-type_HTH_dom"/>
</dbReference>
<keyword evidence="4" id="KW-0804">Transcription</keyword>
<feature type="domain" description="HTH merR-type" evidence="5">
    <location>
        <begin position="15"/>
        <end position="83"/>
    </location>
</feature>
<evidence type="ECO:0000313" key="6">
    <source>
        <dbReference type="EMBL" id="KRL12914.1"/>
    </source>
</evidence>
<name>A0A0R1N5Q4_9LACO</name>
<dbReference type="PROSITE" id="PS50937">
    <property type="entry name" value="HTH_MERR_2"/>
    <property type="match status" value="1"/>
</dbReference>
<dbReference type="InterPro" id="IPR009061">
    <property type="entry name" value="DNA-bd_dom_put_sf"/>
</dbReference>
<dbReference type="GO" id="GO:0003700">
    <property type="term" value="F:DNA-binding transcription factor activity"/>
    <property type="evidence" value="ECO:0007669"/>
    <property type="project" value="InterPro"/>
</dbReference>
<dbReference type="Pfam" id="PF13411">
    <property type="entry name" value="MerR_1"/>
    <property type="match status" value="1"/>
</dbReference>
<protein>
    <recommendedName>
        <fullName evidence="5">HTH merR-type domain-containing protein</fullName>
    </recommendedName>
</protein>
<evidence type="ECO:0000256" key="2">
    <source>
        <dbReference type="ARBA" id="ARBA00023015"/>
    </source>
</evidence>
<proteinExistence type="predicted"/>
<dbReference type="STRING" id="1423792.FD09_GL002453"/>
<evidence type="ECO:0000256" key="3">
    <source>
        <dbReference type="ARBA" id="ARBA00023125"/>
    </source>
</evidence>
<evidence type="ECO:0000256" key="1">
    <source>
        <dbReference type="ARBA" id="ARBA00022491"/>
    </source>
</evidence>
<dbReference type="GO" id="GO:0003677">
    <property type="term" value="F:DNA binding"/>
    <property type="evidence" value="ECO:0007669"/>
    <property type="project" value="UniProtKB-KW"/>
</dbReference>
<keyword evidence="7" id="KW-1185">Reference proteome</keyword>
<sequence>MNWMAENEVRRSTPVLSIGTAETITGLTARQIRYYESQELLTPHRTKGGQRQYSMNDIDVLLAIKDDLEAGDSLAEVKARRMAAKNGGVSDEKARELLRDEMFRTAGFLHDTRFPSTRE</sequence>
<dbReference type="InterPro" id="IPR047057">
    <property type="entry name" value="MerR_fam"/>
</dbReference>
<dbReference type="Gene3D" id="1.10.1660.10">
    <property type="match status" value="1"/>
</dbReference>
<keyword evidence="1" id="KW-0678">Repressor</keyword>
<evidence type="ECO:0000313" key="7">
    <source>
        <dbReference type="Proteomes" id="UP000051330"/>
    </source>
</evidence>
<evidence type="ECO:0000256" key="4">
    <source>
        <dbReference type="ARBA" id="ARBA00023163"/>
    </source>
</evidence>
<keyword evidence="3" id="KW-0238">DNA-binding</keyword>
<dbReference type="AlphaFoldDB" id="A0A0R1N5Q4"/>
<dbReference type="PATRIC" id="fig|1423792.3.peg.2501"/>
<gene>
    <name evidence="6" type="ORF">FD09_GL002453</name>
</gene>
<dbReference type="Proteomes" id="UP000051330">
    <property type="component" value="Unassembled WGS sequence"/>
</dbReference>
<accession>A0A0R1N5Q4</accession>
<dbReference type="SMART" id="SM00422">
    <property type="entry name" value="HTH_MERR"/>
    <property type="match status" value="1"/>
</dbReference>
<evidence type="ECO:0000259" key="5">
    <source>
        <dbReference type="PROSITE" id="PS50937"/>
    </source>
</evidence>
<organism evidence="6 7">
    <name type="scientific">Schleiferilactobacillus perolens DSM 12744</name>
    <dbReference type="NCBI Taxonomy" id="1423792"/>
    <lineage>
        <taxon>Bacteria</taxon>
        <taxon>Bacillati</taxon>
        <taxon>Bacillota</taxon>
        <taxon>Bacilli</taxon>
        <taxon>Lactobacillales</taxon>
        <taxon>Lactobacillaceae</taxon>
        <taxon>Schleiferilactobacillus</taxon>
    </lineage>
</organism>
<keyword evidence="2" id="KW-0805">Transcription regulation</keyword>
<comment type="caution">
    <text evidence="6">The sequence shown here is derived from an EMBL/GenBank/DDBJ whole genome shotgun (WGS) entry which is preliminary data.</text>
</comment>
<dbReference type="EMBL" id="AZEC01000005">
    <property type="protein sequence ID" value="KRL12914.1"/>
    <property type="molecule type" value="Genomic_DNA"/>
</dbReference>
<reference evidence="6 7" key="1">
    <citation type="journal article" date="2015" name="Genome Announc.">
        <title>Expanding the biotechnology potential of lactobacilli through comparative genomics of 213 strains and associated genera.</title>
        <authorList>
            <person name="Sun Z."/>
            <person name="Harris H.M."/>
            <person name="McCann A."/>
            <person name="Guo C."/>
            <person name="Argimon S."/>
            <person name="Zhang W."/>
            <person name="Yang X."/>
            <person name="Jeffery I.B."/>
            <person name="Cooney J.C."/>
            <person name="Kagawa T.F."/>
            <person name="Liu W."/>
            <person name="Song Y."/>
            <person name="Salvetti E."/>
            <person name="Wrobel A."/>
            <person name="Rasinkangas P."/>
            <person name="Parkhill J."/>
            <person name="Rea M.C."/>
            <person name="O'Sullivan O."/>
            <person name="Ritari J."/>
            <person name="Douillard F.P."/>
            <person name="Paul Ross R."/>
            <person name="Yang R."/>
            <person name="Briner A.E."/>
            <person name="Felis G.E."/>
            <person name="de Vos W.M."/>
            <person name="Barrangou R."/>
            <person name="Klaenhammer T.R."/>
            <person name="Caufield P.W."/>
            <person name="Cui Y."/>
            <person name="Zhang H."/>
            <person name="O'Toole P.W."/>
        </authorList>
    </citation>
    <scope>NUCLEOTIDE SEQUENCE [LARGE SCALE GENOMIC DNA]</scope>
    <source>
        <strain evidence="6 7">DSM 12744</strain>
    </source>
</reference>